<comment type="caution">
    <text evidence="8">The sequence shown here is derived from an EMBL/GenBank/DDBJ whole genome shotgun (WGS) entry which is preliminary data.</text>
</comment>
<evidence type="ECO:0000259" key="7">
    <source>
        <dbReference type="Pfam" id="PF00924"/>
    </source>
</evidence>
<dbReference type="InterPro" id="IPR010920">
    <property type="entry name" value="LSM_dom_sf"/>
</dbReference>
<feature type="transmembrane region" description="Helical" evidence="6">
    <location>
        <begin position="20"/>
        <end position="39"/>
    </location>
</feature>
<reference evidence="8 9" key="1">
    <citation type="submission" date="2019-12" db="EMBL/GenBank/DDBJ databases">
        <authorList>
            <person name="Huq M.A."/>
        </authorList>
    </citation>
    <scope>NUCLEOTIDE SEQUENCE [LARGE SCALE GENOMIC DNA]</scope>
    <source>
        <strain evidence="8 9">MAH-18</strain>
    </source>
</reference>
<dbReference type="Pfam" id="PF00924">
    <property type="entry name" value="MS_channel_2nd"/>
    <property type="match status" value="1"/>
</dbReference>
<keyword evidence="2" id="KW-1003">Cell membrane</keyword>
<evidence type="ECO:0000256" key="5">
    <source>
        <dbReference type="ARBA" id="ARBA00023136"/>
    </source>
</evidence>
<accession>A0A6L6XX13</accession>
<feature type="domain" description="Mechanosensitive ion channel MscS" evidence="7">
    <location>
        <begin position="106"/>
        <end position="170"/>
    </location>
</feature>
<dbReference type="PANTHER" id="PTHR30221">
    <property type="entry name" value="SMALL-CONDUCTANCE MECHANOSENSITIVE CHANNEL"/>
    <property type="match status" value="1"/>
</dbReference>
<proteinExistence type="predicted"/>
<evidence type="ECO:0000313" key="8">
    <source>
        <dbReference type="EMBL" id="MVQ50996.1"/>
    </source>
</evidence>
<gene>
    <name evidence="8" type="ORF">GON03_17555</name>
</gene>
<dbReference type="InterPro" id="IPR023408">
    <property type="entry name" value="MscS_beta-dom_sf"/>
</dbReference>
<dbReference type="SUPFAM" id="SSF50182">
    <property type="entry name" value="Sm-like ribonucleoproteins"/>
    <property type="match status" value="1"/>
</dbReference>
<dbReference type="SUPFAM" id="SSF82689">
    <property type="entry name" value="Mechanosensitive channel protein MscS (YggB), C-terminal domain"/>
    <property type="match status" value="1"/>
</dbReference>
<dbReference type="Proteomes" id="UP000473525">
    <property type="component" value="Unassembled WGS sequence"/>
</dbReference>
<evidence type="ECO:0000256" key="3">
    <source>
        <dbReference type="ARBA" id="ARBA00022692"/>
    </source>
</evidence>
<dbReference type="GO" id="GO:0005886">
    <property type="term" value="C:plasma membrane"/>
    <property type="evidence" value="ECO:0007669"/>
    <property type="project" value="UniProtKB-SubCell"/>
</dbReference>
<dbReference type="AlphaFoldDB" id="A0A6L6XX13"/>
<dbReference type="GO" id="GO:0008381">
    <property type="term" value="F:mechanosensitive monoatomic ion channel activity"/>
    <property type="evidence" value="ECO:0007669"/>
    <property type="project" value="InterPro"/>
</dbReference>
<keyword evidence="9" id="KW-1185">Reference proteome</keyword>
<evidence type="ECO:0000313" key="9">
    <source>
        <dbReference type="Proteomes" id="UP000473525"/>
    </source>
</evidence>
<dbReference type="InterPro" id="IPR011066">
    <property type="entry name" value="MscS_channel_C_sf"/>
</dbReference>
<evidence type="ECO:0000256" key="4">
    <source>
        <dbReference type="ARBA" id="ARBA00022989"/>
    </source>
</evidence>
<evidence type="ECO:0000256" key="6">
    <source>
        <dbReference type="SAM" id="Phobius"/>
    </source>
</evidence>
<organism evidence="8 9">
    <name type="scientific">Nocardioides agri</name>
    <dbReference type="NCBI Taxonomy" id="2682843"/>
    <lineage>
        <taxon>Bacteria</taxon>
        <taxon>Bacillati</taxon>
        <taxon>Actinomycetota</taxon>
        <taxon>Actinomycetes</taxon>
        <taxon>Propionibacteriales</taxon>
        <taxon>Nocardioidaceae</taxon>
        <taxon>Nocardioides</taxon>
    </lineage>
</organism>
<feature type="transmembrane region" description="Helical" evidence="6">
    <location>
        <begin position="87"/>
        <end position="106"/>
    </location>
</feature>
<dbReference type="EMBL" id="WSEK01000004">
    <property type="protein sequence ID" value="MVQ50996.1"/>
    <property type="molecule type" value="Genomic_DNA"/>
</dbReference>
<dbReference type="Gene3D" id="2.30.30.60">
    <property type="match status" value="1"/>
</dbReference>
<feature type="transmembrane region" description="Helical" evidence="6">
    <location>
        <begin position="60"/>
        <end position="81"/>
    </location>
</feature>
<keyword evidence="3 6" id="KW-0812">Transmembrane</keyword>
<evidence type="ECO:0000256" key="2">
    <source>
        <dbReference type="ARBA" id="ARBA00022475"/>
    </source>
</evidence>
<name>A0A6L6XX13_9ACTN</name>
<sequence>MTSPWTVDTPLGTLDVNGWTLVWAVLVLIGTVLAARYVAGATRRLGARVPNLADDVLLQIIQFVRYAIYALGAGVILSLLGAPIQPVLIAVLITLGALVLVGRGVADNFGAGLVIQVRHPLRPGDLIECDGHEGHVIDLNSREVLIQTYDGAHVHLPNNLVMNSSLLNLTASGSARSKLEVRIAVDGPAAADDLIRLVLDTALAVSGVLGEPPPTCPMTAATPTEVVLRLLLWHDPESALDVCSRVTAALGAALGDAGVQYAISWPPPAPAAFRLGTT</sequence>
<keyword evidence="5 6" id="KW-0472">Membrane</keyword>
<dbReference type="PANTHER" id="PTHR30221:SF1">
    <property type="entry name" value="SMALL-CONDUCTANCE MECHANOSENSITIVE CHANNEL"/>
    <property type="match status" value="1"/>
</dbReference>
<dbReference type="InterPro" id="IPR045275">
    <property type="entry name" value="MscS_archaea/bacteria_type"/>
</dbReference>
<keyword evidence="4 6" id="KW-1133">Transmembrane helix</keyword>
<protein>
    <submittedName>
        <fullName evidence="8">Mechanosensitive ion channel</fullName>
    </submittedName>
</protein>
<dbReference type="InterPro" id="IPR006685">
    <property type="entry name" value="MscS_channel_2nd"/>
</dbReference>
<evidence type="ECO:0000256" key="1">
    <source>
        <dbReference type="ARBA" id="ARBA00004651"/>
    </source>
</evidence>
<comment type="subcellular location">
    <subcellularLocation>
        <location evidence="1">Cell membrane</location>
        <topology evidence="1">Multi-pass membrane protein</topology>
    </subcellularLocation>
</comment>